<accession>A0ABV6MC99</accession>
<keyword evidence="3" id="KW-1185">Reference proteome</keyword>
<comment type="caution">
    <text evidence="2">The sequence shown here is derived from an EMBL/GenBank/DDBJ whole genome shotgun (WGS) entry which is preliminary data.</text>
</comment>
<dbReference type="EMBL" id="JBHLUH010000070">
    <property type="protein sequence ID" value="MFC0532345.1"/>
    <property type="molecule type" value="Genomic_DNA"/>
</dbReference>
<dbReference type="Proteomes" id="UP001589867">
    <property type="component" value="Unassembled WGS sequence"/>
</dbReference>
<feature type="domain" description="VOC" evidence="1">
    <location>
        <begin position="158"/>
        <end position="272"/>
    </location>
</feature>
<reference evidence="2 3" key="1">
    <citation type="submission" date="2024-09" db="EMBL/GenBank/DDBJ databases">
        <authorList>
            <person name="Sun Q."/>
            <person name="Mori K."/>
        </authorList>
    </citation>
    <scope>NUCLEOTIDE SEQUENCE [LARGE SCALE GENOMIC DNA]</scope>
    <source>
        <strain evidence="2 3">TBRC 3947</strain>
    </source>
</reference>
<sequence>MPIHRLTQIVLGVPNVEETAQYYVEFGLTPRPDGGNGAAGAPGRAREHVLATADGGEQLKVVHSDRRRLLRLGVGADDSDDLDRVESTLRSIGVDAERTATTVRAHEPGTAVTVMVEIAERCRQEPTPAPVYNAPGVNARTERRAPGVLREEPVRPRKLGHVVLGSTDQEFSQTFFQRGLGFKVSDTVSGLAAFLRCSTDHHNVLVQQAPLAFLHHTSWQVNDIDDVGRGATAMLEKDPARHVWGLGRHHIGSNFFWYLKDPAGNFSEYYSDMDCIVDDAVWKPQVWDGAQGLYNWGPPPPPSFLRPEDVAALMTGAHSPA</sequence>
<dbReference type="PROSITE" id="PS51819">
    <property type="entry name" value="VOC"/>
    <property type="match status" value="1"/>
</dbReference>
<evidence type="ECO:0000313" key="3">
    <source>
        <dbReference type="Proteomes" id="UP001589867"/>
    </source>
</evidence>
<gene>
    <name evidence="2" type="ORF">ACFFIA_32330</name>
</gene>
<protein>
    <submittedName>
        <fullName evidence="2">VOC family protein</fullName>
    </submittedName>
</protein>
<dbReference type="Gene3D" id="3.10.180.10">
    <property type="entry name" value="2,3-Dihydroxybiphenyl 1,2-Dioxygenase, domain 1"/>
    <property type="match status" value="2"/>
</dbReference>
<evidence type="ECO:0000313" key="2">
    <source>
        <dbReference type="EMBL" id="MFC0532345.1"/>
    </source>
</evidence>
<dbReference type="Pfam" id="PF00903">
    <property type="entry name" value="Glyoxalase"/>
    <property type="match status" value="1"/>
</dbReference>
<dbReference type="InterPro" id="IPR029068">
    <property type="entry name" value="Glyas_Bleomycin-R_OHBP_Dase"/>
</dbReference>
<dbReference type="InterPro" id="IPR004360">
    <property type="entry name" value="Glyas_Fos-R_dOase_dom"/>
</dbReference>
<dbReference type="InterPro" id="IPR037523">
    <property type="entry name" value="VOC_core"/>
</dbReference>
<organism evidence="2 3">
    <name type="scientific">Phytohabitans kaempferiae</name>
    <dbReference type="NCBI Taxonomy" id="1620943"/>
    <lineage>
        <taxon>Bacteria</taxon>
        <taxon>Bacillati</taxon>
        <taxon>Actinomycetota</taxon>
        <taxon>Actinomycetes</taxon>
        <taxon>Micromonosporales</taxon>
        <taxon>Micromonosporaceae</taxon>
    </lineage>
</organism>
<proteinExistence type="predicted"/>
<evidence type="ECO:0000259" key="1">
    <source>
        <dbReference type="PROSITE" id="PS51819"/>
    </source>
</evidence>
<dbReference type="RefSeq" id="WP_377258236.1">
    <property type="nucleotide sequence ID" value="NZ_JBHLUH010000070.1"/>
</dbReference>
<dbReference type="SUPFAM" id="SSF54593">
    <property type="entry name" value="Glyoxalase/Bleomycin resistance protein/Dihydroxybiphenyl dioxygenase"/>
    <property type="match status" value="2"/>
</dbReference>
<name>A0ABV6MC99_9ACTN</name>